<dbReference type="EMBL" id="MU004187">
    <property type="protein sequence ID" value="KAF2496632.1"/>
    <property type="molecule type" value="Genomic_DNA"/>
</dbReference>
<evidence type="ECO:0000313" key="8">
    <source>
        <dbReference type="Proteomes" id="UP000799750"/>
    </source>
</evidence>
<dbReference type="Pfam" id="PF08640">
    <property type="entry name" value="U3_assoc_6"/>
    <property type="match status" value="1"/>
</dbReference>
<evidence type="ECO:0000313" key="7">
    <source>
        <dbReference type="EMBL" id="KAF2496632.1"/>
    </source>
</evidence>
<accession>A0A6A6QWV7</accession>
<evidence type="ECO:0000256" key="5">
    <source>
        <dbReference type="ARBA" id="ARBA00023242"/>
    </source>
</evidence>
<name>A0A6A6QWV7_9PEZI</name>
<comment type="similarity">
    <text evidence="2">Belongs to the UTP6 family.</text>
</comment>
<dbReference type="SMART" id="SM00386">
    <property type="entry name" value="HAT"/>
    <property type="match status" value="4"/>
</dbReference>
<dbReference type="Proteomes" id="UP000799750">
    <property type="component" value="Unassembled WGS sequence"/>
</dbReference>
<dbReference type="GO" id="GO:0030515">
    <property type="term" value="F:snoRNA binding"/>
    <property type="evidence" value="ECO:0007669"/>
    <property type="project" value="InterPro"/>
</dbReference>
<comment type="subcellular location">
    <subcellularLocation>
        <location evidence="1">Nucleus</location>
        <location evidence="1">Nucleolus</location>
    </subcellularLocation>
</comment>
<keyword evidence="5" id="KW-0539">Nucleus</keyword>
<dbReference type="GO" id="GO:0032040">
    <property type="term" value="C:small-subunit processome"/>
    <property type="evidence" value="ECO:0007669"/>
    <property type="project" value="TreeGrafter"/>
</dbReference>
<dbReference type="Gene3D" id="1.25.40.10">
    <property type="entry name" value="Tetratricopeptide repeat domain"/>
    <property type="match status" value="1"/>
</dbReference>
<proteinExistence type="inferred from homology"/>
<dbReference type="InterPro" id="IPR055347">
    <property type="entry name" value="UTP6_N"/>
</dbReference>
<organism evidence="7 8">
    <name type="scientific">Lophium mytilinum</name>
    <dbReference type="NCBI Taxonomy" id="390894"/>
    <lineage>
        <taxon>Eukaryota</taxon>
        <taxon>Fungi</taxon>
        <taxon>Dikarya</taxon>
        <taxon>Ascomycota</taxon>
        <taxon>Pezizomycotina</taxon>
        <taxon>Dothideomycetes</taxon>
        <taxon>Pleosporomycetidae</taxon>
        <taxon>Mytilinidiales</taxon>
        <taxon>Mytilinidiaceae</taxon>
        <taxon>Lophium</taxon>
    </lineage>
</organism>
<dbReference type="AlphaFoldDB" id="A0A6A6QWV7"/>
<evidence type="ECO:0000256" key="4">
    <source>
        <dbReference type="ARBA" id="ARBA00022737"/>
    </source>
</evidence>
<dbReference type="InterPro" id="IPR013949">
    <property type="entry name" value="Utp6"/>
</dbReference>
<evidence type="ECO:0000259" key="6">
    <source>
        <dbReference type="Pfam" id="PF08640"/>
    </source>
</evidence>
<keyword evidence="3" id="KW-0698">rRNA processing</keyword>
<dbReference type="PANTHER" id="PTHR23271">
    <property type="entry name" value="HEPATOCELLULAR CARCINOMA-ASSOCIATED ANTIGEN 66"/>
    <property type="match status" value="1"/>
</dbReference>
<protein>
    <recommendedName>
        <fullName evidence="6">U3 small nucleolar RNA-associated protein 6 N-terminal domain-containing protein</fullName>
    </recommendedName>
</protein>
<evidence type="ECO:0000256" key="1">
    <source>
        <dbReference type="ARBA" id="ARBA00004604"/>
    </source>
</evidence>
<dbReference type="GO" id="GO:0034388">
    <property type="term" value="C:Pwp2p-containing subcomplex of 90S preribosome"/>
    <property type="evidence" value="ECO:0007669"/>
    <property type="project" value="TreeGrafter"/>
</dbReference>
<reference evidence="7" key="1">
    <citation type="journal article" date="2020" name="Stud. Mycol.">
        <title>101 Dothideomycetes genomes: a test case for predicting lifestyles and emergence of pathogens.</title>
        <authorList>
            <person name="Haridas S."/>
            <person name="Albert R."/>
            <person name="Binder M."/>
            <person name="Bloem J."/>
            <person name="Labutti K."/>
            <person name="Salamov A."/>
            <person name="Andreopoulos B."/>
            <person name="Baker S."/>
            <person name="Barry K."/>
            <person name="Bills G."/>
            <person name="Bluhm B."/>
            <person name="Cannon C."/>
            <person name="Castanera R."/>
            <person name="Culley D."/>
            <person name="Daum C."/>
            <person name="Ezra D."/>
            <person name="Gonzalez J."/>
            <person name="Henrissat B."/>
            <person name="Kuo A."/>
            <person name="Liang C."/>
            <person name="Lipzen A."/>
            <person name="Lutzoni F."/>
            <person name="Magnuson J."/>
            <person name="Mondo S."/>
            <person name="Nolan M."/>
            <person name="Ohm R."/>
            <person name="Pangilinan J."/>
            <person name="Park H.-J."/>
            <person name="Ramirez L."/>
            <person name="Alfaro M."/>
            <person name="Sun H."/>
            <person name="Tritt A."/>
            <person name="Yoshinaga Y."/>
            <person name="Zwiers L.-H."/>
            <person name="Turgeon B."/>
            <person name="Goodwin S."/>
            <person name="Spatafora J."/>
            <person name="Crous P."/>
            <person name="Grigoriev I."/>
        </authorList>
    </citation>
    <scope>NUCLEOTIDE SEQUENCE</scope>
    <source>
        <strain evidence="7">CBS 269.34</strain>
    </source>
</reference>
<dbReference type="PANTHER" id="PTHR23271:SF1">
    <property type="entry name" value="U3 SMALL NUCLEOLAR RNA-ASSOCIATED PROTEIN 6 HOMOLOG"/>
    <property type="match status" value="1"/>
</dbReference>
<dbReference type="InterPro" id="IPR011990">
    <property type="entry name" value="TPR-like_helical_dom_sf"/>
</dbReference>
<keyword evidence="8" id="KW-1185">Reference proteome</keyword>
<dbReference type="OrthoDB" id="28112at2759"/>
<dbReference type="SUPFAM" id="SSF48452">
    <property type="entry name" value="TPR-like"/>
    <property type="match status" value="1"/>
</dbReference>
<dbReference type="InterPro" id="IPR003107">
    <property type="entry name" value="HAT"/>
</dbReference>
<feature type="domain" description="U3 small nucleolar RNA-associated protein 6 N-terminal" evidence="6">
    <location>
        <begin position="12"/>
        <end position="80"/>
    </location>
</feature>
<evidence type="ECO:0000256" key="2">
    <source>
        <dbReference type="ARBA" id="ARBA00010734"/>
    </source>
</evidence>
<evidence type="ECO:0000256" key="3">
    <source>
        <dbReference type="ARBA" id="ARBA00022552"/>
    </source>
</evidence>
<gene>
    <name evidence="7" type="ORF">BU16DRAFT_537795</name>
</gene>
<keyword evidence="4" id="KW-0677">Repeat</keyword>
<sequence length="430" mass="48035">MANAADKARFFLEQSVPELRELEVKKIFTRDEITSLAKKRSGFEHAINSRGSHASDYARYAEYEMNLEALRKHRVKRLGVKVPGFTGQKRIFFVLQRGTRKFPADIGLWMQYIEFARKEKAFKKLNDILASLLRLHPTKPELWIYAARYAVDTQADYTNARSYMQRGLRFCKHSKVMWIQWAKLEMNYIAKIATRRKILGLDADPTTKTQDQDDTEDMILLPSLTAEDINPSLATTDAVDQTALQNLASSPALSGAIPLAVFDAAMSEFKDNTSFAEEFFTMFNDFDASTVACLRKILSHVLDHLRQTSPNSAAAAMCEFRAPLIGVSQTSPAFASALGQALDHLNTSLGALPERKQPLLKSAIQWALPLVRSGDITDPGIKKVLSSSLRKFCRILGEETPKALAELTTALQKEGRVDDAAFLANVAAKI</sequence>
<dbReference type="GO" id="GO:0000462">
    <property type="term" value="P:maturation of SSU-rRNA from tricistronic rRNA transcript (SSU-rRNA, 5.8S rRNA, LSU-rRNA)"/>
    <property type="evidence" value="ECO:0007669"/>
    <property type="project" value="InterPro"/>
</dbReference>